<dbReference type="InterPro" id="IPR004629">
    <property type="entry name" value="WecG_TagA_CpsF"/>
</dbReference>
<dbReference type="HAMAP" id="MF_02070">
    <property type="entry name" value="TagA_TarA"/>
    <property type="match status" value="1"/>
</dbReference>
<reference evidence="6 7" key="1">
    <citation type="submission" date="2015-08" db="EMBL/GenBank/DDBJ databases">
        <title>Draft genome sequence of cellulolytic and xylanolytic Paenibacillus sp. A59, isolated from a decaying forest soil from Patagonia, Argentina.</title>
        <authorList>
            <person name="Ghio S."/>
            <person name="Caceres A.M."/>
            <person name="Talia P."/>
            <person name="Grasso D."/>
            <person name="Campos E."/>
        </authorList>
    </citation>
    <scope>NUCLEOTIDE SEQUENCE [LARGE SCALE GENOMIC DNA]</scope>
    <source>
        <strain evidence="6 7">A59</strain>
    </source>
</reference>
<comment type="pathway">
    <text evidence="5">Cell wall biogenesis; teichoic acid biosynthesis.</text>
</comment>
<comment type="function">
    <text evidence="5">Catalyzes the conversion of GlcNAc-PP-undecaprenol into ManNAc-GlcNAc-PP-undecaprenol, the first committed lipid intermediate in the de novo synthesis of teichoic acid.</text>
</comment>
<dbReference type="Pfam" id="PF03808">
    <property type="entry name" value="Glyco_tran_WecG"/>
    <property type="match status" value="1"/>
</dbReference>
<dbReference type="PANTHER" id="PTHR34136">
    <property type="match status" value="1"/>
</dbReference>
<dbReference type="GO" id="GO:0071555">
    <property type="term" value="P:cell wall organization"/>
    <property type="evidence" value="ECO:0007669"/>
    <property type="project" value="UniProtKB-KW"/>
</dbReference>
<accession>A0A0N0C671</accession>
<comment type="catalytic activity">
    <reaction evidence="5">
        <text>UDP-N-acetyl-alpha-D-mannosamine + N-acetyl-alpha-D-glucosaminyl-di-trans,octa-cis-undecaprenyl diphosphate = N-acetyl-beta-D-mannosaminyl-(1-&gt;4)-N-acetyl-alpha-D-glucosaminyl di-trans,octa-cis-undecaprenyl diphosphate + UDP + H(+)</text>
        <dbReference type="Rhea" id="RHEA:16053"/>
        <dbReference type="ChEBI" id="CHEBI:15378"/>
        <dbReference type="ChEBI" id="CHEBI:58223"/>
        <dbReference type="ChEBI" id="CHEBI:62959"/>
        <dbReference type="ChEBI" id="CHEBI:68623"/>
        <dbReference type="ChEBI" id="CHEBI:132210"/>
        <dbReference type="EC" id="2.4.1.187"/>
    </reaction>
</comment>
<dbReference type="NCBIfam" id="TIGR00696">
    <property type="entry name" value="wecG_tagA_cpsF"/>
    <property type="match status" value="1"/>
</dbReference>
<comment type="caution">
    <text evidence="6">The sequence shown here is derived from an EMBL/GenBank/DDBJ whole genome shotgun (WGS) entry which is preliminary data.</text>
</comment>
<keyword evidence="3 5" id="KW-0777">Teichoic acid biosynthesis</keyword>
<dbReference type="GO" id="GO:0047244">
    <property type="term" value="F:N-acetylglucosaminyldiphosphoundecaprenol N-acetyl-beta-D-mannosaminyltransferase activity"/>
    <property type="evidence" value="ECO:0007669"/>
    <property type="project" value="UniProtKB-UniRule"/>
</dbReference>
<evidence type="ECO:0000256" key="1">
    <source>
        <dbReference type="ARBA" id="ARBA00022676"/>
    </source>
</evidence>
<evidence type="ECO:0000256" key="2">
    <source>
        <dbReference type="ARBA" id="ARBA00022679"/>
    </source>
</evidence>
<keyword evidence="4 5" id="KW-0961">Cell wall biogenesis/degradation</keyword>
<dbReference type="EC" id="2.4.1.187" evidence="5"/>
<dbReference type="PATRIC" id="fig|1705561.3.peg.1328"/>
<keyword evidence="2 5" id="KW-0808">Transferase</keyword>
<sequence>MNQTTNIMGIPFPNITMNQTVTILGDVVDQRQSALFHVITGNPEIVMSCQKDQALRSIVDQAGILTADGAGIVMVSRFRGGQLTERVTGCDLLFRLLEEGSQKNWSFYMLGAEESVNKRAVEVIAQNYPGVVVRGRQHGFFTTDEEQSIVEEIHEVQPDFLIVALGAPNAEHWINKYRHQLNARVAIGVGGSLDILAGKTKRAPAIWQKLNLEWLYRLLSQPSRWRRQLILPRFAVRALLFREQR</sequence>
<dbReference type="AlphaFoldDB" id="A0A0N0C671"/>
<keyword evidence="7" id="KW-1185">Reference proteome</keyword>
<evidence type="ECO:0000313" key="7">
    <source>
        <dbReference type="Proteomes" id="UP000037688"/>
    </source>
</evidence>
<dbReference type="EMBL" id="LITU01000012">
    <property type="protein sequence ID" value="KOY18301.1"/>
    <property type="molecule type" value="Genomic_DNA"/>
</dbReference>
<dbReference type="PANTHER" id="PTHR34136:SF1">
    <property type="entry name" value="UDP-N-ACETYL-D-MANNOSAMINURONIC ACID TRANSFERASE"/>
    <property type="match status" value="1"/>
</dbReference>
<dbReference type="InterPro" id="IPR034714">
    <property type="entry name" value="TagA_TarA"/>
</dbReference>
<evidence type="ECO:0000256" key="4">
    <source>
        <dbReference type="ARBA" id="ARBA00023316"/>
    </source>
</evidence>
<dbReference type="UniPathway" id="UPA00632"/>
<proteinExistence type="inferred from homology"/>
<protein>
    <recommendedName>
        <fullName evidence="5">N-acetylglucosaminyldiphosphoundecaprenol N-acetyl-beta-D-mannosaminyltransferase</fullName>
        <ecNumber evidence="5">2.4.1.187</ecNumber>
    </recommendedName>
    <alternativeName>
        <fullName evidence="5">N-acetylmannosaminyltransferase</fullName>
    </alternativeName>
    <alternativeName>
        <fullName evidence="5">UDP-N-acetylmannosamine transferase</fullName>
    </alternativeName>
    <alternativeName>
        <fullName evidence="5">UDP-N-acetylmannosamine:N-acetylglucosaminyl pyrophosphorylundecaprenol N-acetylmannosaminyltransferase</fullName>
    </alternativeName>
</protein>
<dbReference type="Proteomes" id="UP000037688">
    <property type="component" value="Unassembled WGS sequence"/>
</dbReference>
<dbReference type="GO" id="GO:0019350">
    <property type="term" value="P:teichoic acid biosynthetic process"/>
    <property type="evidence" value="ECO:0007669"/>
    <property type="project" value="UniProtKB-UniRule"/>
</dbReference>
<dbReference type="OrthoDB" id="9771846at2"/>
<name>A0A0N0C671_9BACL</name>
<keyword evidence="1 5" id="KW-0328">Glycosyltransferase</keyword>
<evidence type="ECO:0000256" key="5">
    <source>
        <dbReference type="HAMAP-Rule" id="MF_02070"/>
    </source>
</evidence>
<dbReference type="RefSeq" id="WP_053779076.1">
    <property type="nucleotide sequence ID" value="NZ_LITU01000012.1"/>
</dbReference>
<gene>
    <name evidence="6" type="ORF">AMS66_01130</name>
</gene>
<organism evidence="6 7">
    <name type="scientific">Paenibacillus xylanivorans</name>
    <dbReference type="NCBI Taxonomy" id="1705561"/>
    <lineage>
        <taxon>Bacteria</taxon>
        <taxon>Bacillati</taxon>
        <taxon>Bacillota</taxon>
        <taxon>Bacilli</taxon>
        <taxon>Bacillales</taxon>
        <taxon>Paenibacillaceae</taxon>
        <taxon>Paenibacillus</taxon>
    </lineage>
</organism>
<dbReference type="CDD" id="cd06533">
    <property type="entry name" value="Glyco_transf_WecG_TagA"/>
    <property type="match status" value="1"/>
</dbReference>
<evidence type="ECO:0000256" key="3">
    <source>
        <dbReference type="ARBA" id="ARBA00022944"/>
    </source>
</evidence>
<evidence type="ECO:0000313" key="6">
    <source>
        <dbReference type="EMBL" id="KOY18301.1"/>
    </source>
</evidence>
<comment type="similarity">
    <text evidence="5">Belongs to the glycosyltransferase 26 family. TagA/TarA subfamily.</text>
</comment>